<dbReference type="Gene3D" id="3.40.50.300">
    <property type="entry name" value="P-loop containing nucleotide triphosphate hydrolases"/>
    <property type="match status" value="1"/>
</dbReference>
<dbReference type="PANTHER" id="PTHR43335:SF4">
    <property type="entry name" value="ABC TRANSPORTER, ATP-BINDING PROTEIN"/>
    <property type="match status" value="1"/>
</dbReference>
<keyword evidence="6" id="KW-0378">Hydrolase</keyword>
<keyword evidence="7" id="KW-1185">Reference proteome</keyword>
<feature type="domain" description="ABC transporter" evidence="5">
    <location>
        <begin position="5"/>
        <end position="232"/>
    </location>
</feature>
<evidence type="ECO:0000259" key="5">
    <source>
        <dbReference type="PROSITE" id="PS50893"/>
    </source>
</evidence>
<keyword evidence="4 6" id="KW-0067">ATP-binding</keyword>
<dbReference type="PATRIC" id="fig|1353534.3.peg.88"/>
<sequence>MYSSILVKDVKKSLGGRDILKGISFEVEKGDIFGFLGRNGAGKTTTIRILLGLYHADSGSASIMGSRVGSDEAKKNIGFMIDGTGLYDSMSAKENLEYYLKIYGKTVNKEHISRVLELVGLSDRARDKAGTFSKGMRQKLALARALVHDPEVLILDEPTSGLDPSAQIEFRNIMVNIAQNEHKTVFLSSHNLDEVQRICNRIALLNSGEIKLYGKLDELKRQMGKDTVVVQTSSVITDVIFKKIKHIKELGLKERNGNNLLFVPTPNIKVQRIIDVLSKEKVEIEKFTKNEASLEEMYSAIVKEA</sequence>
<name>A0A1A6B4D9_9CLOT</name>
<dbReference type="EC" id="3.6.3.-" evidence="6"/>
<evidence type="ECO:0000313" key="7">
    <source>
        <dbReference type="Proteomes" id="UP000093954"/>
    </source>
</evidence>
<comment type="similarity">
    <text evidence="1">Belongs to the ABC transporter superfamily.</text>
</comment>
<dbReference type="EMBL" id="LROS01000001">
    <property type="protein sequence ID" value="OBR97167.1"/>
    <property type="molecule type" value="Genomic_DNA"/>
</dbReference>
<evidence type="ECO:0000256" key="1">
    <source>
        <dbReference type="ARBA" id="ARBA00005417"/>
    </source>
</evidence>
<dbReference type="InterPro" id="IPR025302">
    <property type="entry name" value="DrrA1/2-like_C"/>
</dbReference>
<dbReference type="InterPro" id="IPR027417">
    <property type="entry name" value="P-loop_NTPase"/>
</dbReference>
<protein>
    <submittedName>
        <fullName evidence="6">Putative ABC transporter ATP-binding protein YxlF</fullName>
        <ecNumber evidence="6">3.6.3.-</ecNumber>
    </submittedName>
</protein>
<dbReference type="AlphaFoldDB" id="A0A1A6B4D9"/>
<dbReference type="SMART" id="SM00382">
    <property type="entry name" value="AAA"/>
    <property type="match status" value="1"/>
</dbReference>
<dbReference type="PROSITE" id="PS50893">
    <property type="entry name" value="ABC_TRANSPORTER_2"/>
    <property type="match status" value="1"/>
</dbReference>
<dbReference type="Pfam" id="PF00005">
    <property type="entry name" value="ABC_tran"/>
    <property type="match status" value="1"/>
</dbReference>
<evidence type="ECO:0000256" key="4">
    <source>
        <dbReference type="ARBA" id="ARBA00022840"/>
    </source>
</evidence>
<evidence type="ECO:0000256" key="2">
    <source>
        <dbReference type="ARBA" id="ARBA00022448"/>
    </source>
</evidence>
<comment type="caution">
    <text evidence="6">The sequence shown here is derived from an EMBL/GenBank/DDBJ whole genome shotgun (WGS) entry which is preliminary data.</text>
</comment>
<dbReference type="RefSeq" id="WP_065076548.1">
    <property type="nucleotide sequence ID" value="NZ_LROS01000001.1"/>
</dbReference>
<dbReference type="PANTHER" id="PTHR43335">
    <property type="entry name" value="ABC TRANSPORTER, ATP-BINDING PROTEIN"/>
    <property type="match status" value="1"/>
</dbReference>
<dbReference type="GO" id="GO:0016887">
    <property type="term" value="F:ATP hydrolysis activity"/>
    <property type="evidence" value="ECO:0007669"/>
    <property type="project" value="InterPro"/>
</dbReference>
<evidence type="ECO:0000313" key="6">
    <source>
        <dbReference type="EMBL" id="OBR97167.1"/>
    </source>
</evidence>
<dbReference type="InterPro" id="IPR017871">
    <property type="entry name" value="ABC_transporter-like_CS"/>
</dbReference>
<dbReference type="Proteomes" id="UP000093954">
    <property type="component" value="Unassembled WGS sequence"/>
</dbReference>
<dbReference type="Pfam" id="PF13732">
    <property type="entry name" value="DrrA1-3_C"/>
    <property type="match status" value="1"/>
</dbReference>
<proteinExistence type="inferred from homology"/>
<keyword evidence="3" id="KW-0547">Nucleotide-binding</keyword>
<accession>A0A1A6B4D9</accession>
<dbReference type="CDD" id="cd03230">
    <property type="entry name" value="ABC_DR_subfamily_A"/>
    <property type="match status" value="1"/>
</dbReference>
<dbReference type="GO" id="GO:0005524">
    <property type="term" value="F:ATP binding"/>
    <property type="evidence" value="ECO:0007669"/>
    <property type="project" value="UniProtKB-KW"/>
</dbReference>
<evidence type="ECO:0000256" key="3">
    <source>
        <dbReference type="ARBA" id="ARBA00022741"/>
    </source>
</evidence>
<keyword evidence="2" id="KW-0813">Transport</keyword>
<dbReference type="PROSITE" id="PS00211">
    <property type="entry name" value="ABC_TRANSPORTER_1"/>
    <property type="match status" value="1"/>
</dbReference>
<gene>
    <name evidence="6" type="primary">yxlF_2</name>
    <name evidence="6" type="ORF">CLRAG_00860</name>
</gene>
<dbReference type="InterPro" id="IPR003593">
    <property type="entry name" value="AAA+_ATPase"/>
</dbReference>
<dbReference type="InterPro" id="IPR003439">
    <property type="entry name" value="ABC_transporter-like_ATP-bd"/>
</dbReference>
<dbReference type="SUPFAM" id="SSF52540">
    <property type="entry name" value="P-loop containing nucleoside triphosphate hydrolases"/>
    <property type="match status" value="1"/>
</dbReference>
<reference evidence="6 7" key="1">
    <citation type="journal article" date="2012" name="Front. Microbiol.">
        <title>Draft Genome Sequence of the Virulent Strain 01-B526 of the Fish Pathogen Aeromonas salmonicida.</title>
        <authorList>
            <person name="Charette S.J."/>
            <person name="Brochu F."/>
            <person name="Boyle B."/>
            <person name="Filion G."/>
            <person name="Tanaka K.H."/>
            <person name="Derome N."/>
        </authorList>
    </citation>
    <scope>NUCLEOTIDE SEQUENCE [LARGE SCALE GENOMIC DNA]</scope>
    <source>
        <strain evidence="6 7">P11</strain>
    </source>
</reference>
<organism evidence="6 7">
    <name type="scientific">Clostridium ragsdalei P11</name>
    <dbReference type="NCBI Taxonomy" id="1353534"/>
    <lineage>
        <taxon>Bacteria</taxon>
        <taxon>Bacillati</taxon>
        <taxon>Bacillota</taxon>
        <taxon>Clostridia</taxon>
        <taxon>Eubacteriales</taxon>
        <taxon>Clostridiaceae</taxon>
        <taxon>Clostridium</taxon>
    </lineage>
</organism>